<accession>A0A9P1FH50</accession>
<sequence length="211" mass="22695">MMTPEDTRQCAAERGEAKGEVKGDTFPVVQGTPIGVPVGAPQIPMGVVVAVSSLTVEVGVPVGAPQMPMVAVSPLKVKEQEVLNYRAAVLLLSGLDIAATLLKTAALLASTRNLVWLALALFILGPLSGMVGAKTLNHSLVSVYFAFCGLKTAAEIAFAINMWEWNVLFVVMQVWIIKIVAAFLSALERISPERRSELLDLKDVAVHRVYW</sequence>
<proteinExistence type="predicted"/>
<name>A0A9P1FH50_9DINO</name>
<dbReference type="EMBL" id="CAMXCT020000302">
    <property type="protein sequence ID" value="CAL1130254.1"/>
    <property type="molecule type" value="Genomic_DNA"/>
</dbReference>
<keyword evidence="1 4" id="KW-0812">Transmembrane</keyword>
<dbReference type="AlphaFoldDB" id="A0A9P1FH50"/>
<evidence type="ECO:0000256" key="1">
    <source>
        <dbReference type="SAM" id="Phobius"/>
    </source>
</evidence>
<keyword evidence="5" id="KW-1185">Reference proteome</keyword>
<dbReference type="EMBL" id="CAMXCT010000302">
    <property type="protein sequence ID" value="CAI3976879.1"/>
    <property type="molecule type" value="Genomic_DNA"/>
</dbReference>
<feature type="transmembrane region" description="Helical" evidence="1">
    <location>
        <begin position="114"/>
        <end position="133"/>
    </location>
</feature>
<reference evidence="2" key="1">
    <citation type="submission" date="2022-10" db="EMBL/GenBank/DDBJ databases">
        <authorList>
            <person name="Chen Y."/>
            <person name="Dougan E. K."/>
            <person name="Chan C."/>
            <person name="Rhodes N."/>
            <person name="Thang M."/>
        </authorList>
    </citation>
    <scope>NUCLEOTIDE SEQUENCE</scope>
</reference>
<feature type="transmembrane region" description="Helical" evidence="1">
    <location>
        <begin position="166"/>
        <end position="187"/>
    </location>
</feature>
<gene>
    <name evidence="2" type="ORF">C1SCF055_LOCUS5066</name>
</gene>
<evidence type="ECO:0000313" key="3">
    <source>
        <dbReference type="EMBL" id="CAL1130254.1"/>
    </source>
</evidence>
<reference evidence="3" key="2">
    <citation type="submission" date="2024-04" db="EMBL/GenBank/DDBJ databases">
        <authorList>
            <person name="Chen Y."/>
            <person name="Shah S."/>
            <person name="Dougan E. K."/>
            <person name="Thang M."/>
            <person name="Chan C."/>
        </authorList>
    </citation>
    <scope>NUCLEOTIDE SEQUENCE [LARGE SCALE GENOMIC DNA]</scope>
</reference>
<evidence type="ECO:0000313" key="4">
    <source>
        <dbReference type="EMBL" id="CAL4764191.1"/>
    </source>
</evidence>
<comment type="caution">
    <text evidence="2">The sequence shown here is derived from an EMBL/GenBank/DDBJ whole genome shotgun (WGS) entry which is preliminary data.</text>
</comment>
<dbReference type="EMBL" id="CAMXCT030000302">
    <property type="protein sequence ID" value="CAL4764191.1"/>
    <property type="molecule type" value="Genomic_DNA"/>
</dbReference>
<evidence type="ECO:0000313" key="2">
    <source>
        <dbReference type="EMBL" id="CAI3976879.1"/>
    </source>
</evidence>
<keyword evidence="1" id="KW-1133">Transmembrane helix</keyword>
<dbReference type="Proteomes" id="UP001152797">
    <property type="component" value="Unassembled WGS sequence"/>
</dbReference>
<protein>
    <submittedName>
        <fullName evidence="4">Transmembrane protein 147</fullName>
    </submittedName>
</protein>
<organism evidence="2">
    <name type="scientific">Cladocopium goreaui</name>
    <dbReference type="NCBI Taxonomy" id="2562237"/>
    <lineage>
        <taxon>Eukaryota</taxon>
        <taxon>Sar</taxon>
        <taxon>Alveolata</taxon>
        <taxon>Dinophyceae</taxon>
        <taxon>Suessiales</taxon>
        <taxon>Symbiodiniaceae</taxon>
        <taxon>Cladocopium</taxon>
    </lineage>
</organism>
<keyword evidence="1" id="KW-0472">Membrane</keyword>
<evidence type="ECO:0000313" key="5">
    <source>
        <dbReference type="Proteomes" id="UP001152797"/>
    </source>
</evidence>
<dbReference type="OrthoDB" id="413805at2759"/>
<feature type="transmembrane region" description="Helical" evidence="1">
    <location>
        <begin position="140"/>
        <end position="160"/>
    </location>
</feature>
<feature type="transmembrane region" description="Helical" evidence="1">
    <location>
        <begin position="83"/>
        <end position="102"/>
    </location>
</feature>